<proteinExistence type="predicted"/>
<evidence type="ECO:0000313" key="3">
    <source>
        <dbReference type="Proteomes" id="UP000633601"/>
    </source>
</evidence>
<dbReference type="Pfam" id="PF08447">
    <property type="entry name" value="PAS_3"/>
    <property type="match status" value="1"/>
</dbReference>
<protein>
    <submittedName>
        <fullName evidence="2">PAS and ANTAR domain-containing protein</fullName>
    </submittedName>
</protein>
<dbReference type="SUPFAM" id="SSF55785">
    <property type="entry name" value="PYP-like sensor domain (PAS domain)"/>
    <property type="match status" value="1"/>
</dbReference>
<feature type="domain" description="ANTAR" evidence="1">
    <location>
        <begin position="134"/>
        <end position="195"/>
    </location>
</feature>
<organism evidence="2 3">
    <name type="scientific">Oerskovia gallyi</name>
    <dbReference type="NCBI Taxonomy" id="2762226"/>
    <lineage>
        <taxon>Bacteria</taxon>
        <taxon>Bacillati</taxon>
        <taxon>Actinomycetota</taxon>
        <taxon>Actinomycetes</taxon>
        <taxon>Micrococcales</taxon>
        <taxon>Cellulomonadaceae</taxon>
        <taxon>Oerskovia</taxon>
    </lineage>
</organism>
<keyword evidence="3" id="KW-1185">Reference proteome</keyword>
<dbReference type="InterPro" id="IPR036388">
    <property type="entry name" value="WH-like_DNA-bd_sf"/>
</dbReference>
<evidence type="ECO:0000259" key="1">
    <source>
        <dbReference type="PROSITE" id="PS50921"/>
    </source>
</evidence>
<dbReference type="Gene3D" id="1.10.10.10">
    <property type="entry name" value="Winged helix-like DNA-binding domain superfamily/Winged helix DNA-binding domain"/>
    <property type="match status" value="1"/>
</dbReference>
<dbReference type="Proteomes" id="UP000633601">
    <property type="component" value="Unassembled WGS sequence"/>
</dbReference>
<dbReference type="Gene3D" id="3.30.450.20">
    <property type="entry name" value="PAS domain"/>
    <property type="match status" value="1"/>
</dbReference>
<dbReference type="PROSITE" id="PS50921">
    <property type="entry name" value="ANTAR"/>
    <property type="match status" value="1"/>
</dbReference>
<dbReference type="InterPro" id="IPR005561">
    <property type="entry name" value="ANTAR"/>
</dbReference>
<dbReference type="RefSeq" id="WP_191791786.1">
    <property type="nucleotide sequence ID" value="NZ_JACSQE010000014.1"/>
</dbReference>
<dbReference type="EMBL" id="JACSQE010000014">
    <property type="protein sequence ID" value="MBD8000062.1"/>
    <property type="molecule type" value="Genomic_DNA"/>
</dbReference>
<comment type="caution">
    <text evidence="2">The sequence shown here is derived from an EMBL/GenBank/DDBJ whole genome shotgun (WGS) entry which is preliminary data.</text>
</comment>
<dbReference type="SUPFAM" id="SSF52172">
    <property type="entry name" value="CheY-like"/>
    <property type="match status" value="1"/>
</dbReference>
<evidence type="ECO:0000313" key="2">
    <source>
        <dbReference type="EMBL" id="MBD8000062.1"/>
    </source>
</evidence>
<dbReference type="InterPro" id="IPR011006">
    <property type="entry name" value="CheY-like_superfamily"/>
</dbReference>
<reference evidence="2 3" key="1">
    <citation type="submission" date="2020-08" db="EMBL/GenBank/DDBJ databases">
        <title>A Genomic Blueprint of the Chicken Gut Microbiome.</title>
        <authorList>
            <person name="Gilroy R."/>
            <person name="Ravi A."/>
            <person name="Getino M."/>
            <person name="Pursley I."/>
            <person name="Horton D.L."/>
            <person name="Alikhan N.-F."/>
            <person name="Baker D."/>
            <person name="Gharbi K."/>
            <person name="Hall N."/>
            <person name="Watson M."/>
            <person name="Adriaenssens E.M."/>
            <person name="Foster-Nyarko E."/>
            <person name="Jarju S."/>
            <person name="Secka A."/>
            <person name="Antonio M."/>
            <person name="Oren A."/>
            <person name="Chaudhuri R."/>
            <person name="La Ragione R.M."/>
            <person name="Hildebrand F."/>
            <person name="Pallen M.J."/>
        </authorList>
    </citation>
    <scope>NUCLEOTIDE SEQUENCE [LARGE SCALE GENOMIC DNA]</scope>
    <source>
        <strain evidence="2 3">Sa2CUA8</strain>
    </source>
</reference>
<dbReference type="InterPro" id="IPR013655">
    <property type="entry name" value="PAS_fold_3"/>
</dbReference>
<dbReference type="SMART" id="SM01012">
    <property type="entry name" value="ANTAR"/>
    <property type="match status" value="1"/>
</dbReference>
<name>A0ABR8V5J9_9CELL</name>
<accession>A0ABR8V5J9</accession>
<dbReference type="InterPro" id="IPR035965">
    <property type="entry name" value="PAS-like_dom_sf"/>
</dbReference>
<sequence length="229" mass="24763">MAQDTKDEKDQGLVAALLAGGRQPVARYTLDVPAGRWWWSDELFEMHGFAPHEVVPTTQLMLAHKHPDDVTRVAGVLADVTRTGDPFSCMYRIVDATGRTRILGVVGQGDVDPETGEVTQVAGYFMDLTDSQEAFAQAHATRAVSASAARRATIEQAKGALMVVYGLDDDEAFEVLRHHSSVTNEPVRELAARLLGSLAGGHDGASLTREDLDHFFETPRPPSPASQVG</sequence>
<gene>
    <name evidence="2" type="ORF">H9640_16040</name>
</gene>
<dbReference type="Pfam" id="PF03861">
    <property type="entry name" value="ANTAR"/>
    <property type="match status" value="1"/>
</dbReference>